<dbReference type="Proteomes" id="UP000267630">
    <property type="component" value="Chromosome 3"/>
</dbReference>
<reference evidence="1 2" key="1">
    <citation type="submission" date="2018-12" db="EMBL/GenBank/DDBJ databases">
        <authorList>
            <consortium name="Pathogen Informatics"/>
        </authorList>
    </citation>
    <scope>NUCLEOTIDE SEQUENCE [LARGE SCALE GENOMIC DNA]</scope>
    <source>
        <strain evidence="1 2">NCTC9997</strain>
    </source>
</reference>
<evidence type="ECO:0000313" key="2">
    <source>
        <dbReference type="Proteomes" id="UP000267630"/>
    </source>
</evidence>
<gene>
    <name evidence="1" type="ORF">NCTC9997_02515</name>
</gene>
<protein>
    <submittedName>
        <fullName evidence="1">Uncharacterized protein</fullName>
    </submittedName>
</protein>
<name>A0A7Z9CSA5_RAOTE</name>
<dbReference type="AlphaFoldDB" id="A0A7Z9CSA5"/>
<keyword evidence="2" id="KW-1185">Reference proteome</keyword>
<accession>A0A7Z9CSA5</accession>
<sequence length="269" mass="30210">MRKINIQIDGRTYVVVSKGGKSELGIKGNTTSEKDESPHEVDIPNILIITRKNADVLFILKGDEKDSFKIITAQELYDKFQYQWFEPLADNYRELLYVNDADYVMSAYKIYTWDSIAKFSLVKRSLLSYRAGGSGDWKNLSDGGDGFLLSLIDNIPYWSDAIGQIPFAVGTYRAFHSIKATIDAGMVWATGKPLDALMQKSDSTNEYDNFFVLRGALYASKKFFYSAKTNGGNYPAVDIVESSVDVSAKTLGRSITKEGLEQYGIWNQK</sequence>
<evidence type="ECO:0000313" key="1">
    <source>
        <dbReference type="EMBL" id="VED48983.1"/>
    </source>
</evidence>
<dbReference type="EMBL" id="LR134253">
    <property type="protein sequence ID" value="VED48983.1"/>
    <property type="molecule type" value="Genomic_DNA"/>
</dbReference>
<proteinExistence type="predicted"/>
<organism evidence="1 2">
    <name type="scientific">Raoultella terrigena</name>
    <name type="common">Klebsiella terrigena</name>
    <dbReference type="NCBI Taxonomy" id="577"/>
    <lineage>
        <taxon>Bacteria</taxon>
        <taxon>Pseudomonadati</taxon>
        <taxon>Pseudomonadota</taxon>
        <taxon>Gammaproteobacteria</taxon>
        <taxon>Enterobacterales</taxon>
        <taxon>Enterobacteriaceae</taxon>
        <taxon>Klebsiella/Raoultella group</taxon>
        <taxon>Raoultella</taxon>
    </lineage>
</organism>